<organism evidence="1">
    <name type="scientific">marine sediment metagenome</name>
    <dbReference type="NCBI Taxonomy" id="412755"/>
    <lineage>
        <taxon>unclassified sequences</taxon>
        <taxon>metagenomes</taxon>
        <taxon>ecological metagenomes</taxon>
    </lineage>
</organism>
<dbReference type="AlphaFoldDB" id="A0A0F9DQP1"/>
<name>A0A0F9DQP1_9ZZZZ</name>
<reference evidence="1" key="1">
    <citation type="journal article" date="2015" name="Nature">
        <title>Complex archaea that bridge the gap between prokaryotes and eukaryotes.</title>
        <authorList>
            <person name="Spang A."/>
            <person name="Saw J.H."/>
            <person name="Jorgensen S.L."/>
            <person name="Zaremba-Niedzwiedzka K."/>
            <person name="Martijn J."/>
            <person name="Lind A.E."/>
            <person name="van Eijk R."/>
            <person name="Schleper C."/>
            <person name="Guy L."/>
            <person name="Ettema T.J."/>
        </authorList>
    </citation>
    <scope>NUCLEOTIDE SEQUENCE</scope>
</reference>
<evidence type="ECO:0000313" key="1">
    <source>
        <dbReference type="EMBL" id="KKL64029.1"/>
    </source>
</evidence>
<comment type="caution">
    <text evidence="1">The sequence shown here is derived from an EMBL/GenBank/DDBJ whole genome shotgun (WGS) entry which is preliminary data.</text>
</comment>
<gene>
    <name evidence="1" type="ORF">LCGC14_2169140</name>
</gene>
<protein>
    <submittedName>
        <fullName evidence="1">Uncharacterized protein</fullName>
    </submittedName>
</protein>
<sequence length="67" mass="7729">MAYPETYSSMRDLIEQKLQDTSNVSFGTPELDLYITEGLREIAQYHPHILKFEFNLESRRGSATSTT</sequence>
<accession>A0A0F9DQP1</accession>
<proteinExistence type="predicted"/>
<dbReference type="EMBL" id="LAZR01027970">
    <property type="protein sequence ID" value="KKL64029.1"/>
    <property type="molecule type" value="Genomic_DNA"/>
</dbReference>
<feature type="non-terminal residue" evidence="1">
    <location>
        <position position="67"/>
    </location>
</feature>